<dbReference type="GO" id="GO:0003723">
    <property type="term" value="F:RNA binding"/>
    <property type="evidence" value="ECO:0007669"/>
    <property type="project" value="InterPro"/>
</dbReference>
<evidence type="ECO:0000259" key="1">
    <source>
        <dbReference type="Pfam" id="PF00849"/>
    </source>
</evidence>
<dbReference type="Gene3D" id="3.30.2350.10">
    <property type="entry name" value="Pseudouridine synthase"/>
    <property type="match status" value="1"/>
</dbReference>
<dbReference type="GO" id="GO:0009982">
    <property type="term" value="F:pseudouridine synthase activity"/>
    <property type="evidence" value="ECO:0007669"/>
    <property type="project" value="InterPro"/>
</dbReference>
<keyword evidence="3" id="KW-1185">Reference proteome</keyword>
<dbReference type="InterPro" id="IPR006224">
    <property type="entry name" value="PsdUridine_synth_RluA-like_CS"/>
</dbReference>
<dbReference type="InterPro" id="IPR020103">
    <property type="entry name" value="PsdUridine_synth_cat_dom_sf"/>
</dbReference>
<dbReference type="PANTHER" id="PTHR21600">
    <property type="entry name" value="MITOCHONDRIAL RNA PSEUDOURIDINE SYNTHASE"/>
    <property type="match status" value="1"/>
</dbReference>
<dbReference type="GO" id="GO:0000455">
    <property type="term" value="P:enzyme-directed rRNA pseudouridine synthesis"/>
    <property type="evidence" value="ECO:0007669"/>
    <property type="project" value="TreeGrafter"/>
</dbReference>
<dbReference type="OrthoDB" id="9807829at2"/>
<evidence type="ECO:0000313" key="3">
    <source>
        <dbReference type="Proteomes" id="UP000242501"/>
    </source>
</evidence>
<dbReference type="SUPFAM" id="SSF55120">
    <property type="entry name" value="Pseudouridine synthase"/>
    <property type="match status" value="1"/>
</dbReference>
<sequence length="302" mass="35446">MSAHDLKPPMIHGVSASCVVLPSHTNYKTIFEFLCAHFQHIHASEWQKRCDDGLVFDQYLMPINTFTPYQAQQHIFYYRFLAHEVNVPFPHHIIFENNDILVVDKPHFLTVSPTGRYVQQTLLVRLKQQTGIEDLSPIHRLDRETAGLIMFSKKPTNRAAYQQLFADRKVTKHYHAIAQYTSRLSFPYQFQCHMKKGEPFYTMCIDPHLPVNSETMIECLMHNQNYAKYLLKPSSGKQHQLRVHLNALDIPILYDPFYPLVTHKEEHDFRQPLQLLAYMLAFTDPITKQNMQFFSRQSLTLP</sequence>
<dbReference type="GO" id="GO:0140098">
    <property type="term" value="F:catalytic activity, acting on RNA"/>
    <property type="evidence" value="ECO:0007669"/>
    <property type="project" value="UniProtKB-ARBA"/>
</dbReference>
<protein>
    <submittedName>
        <fullName evidence="2">tRNA pseudouridine32 synthase / 23S rRNA pseudouridine746 synthase</fullName>
    </submittedName>
</protein>
<dbReference type="InterPro" id="IPR006145">
    <property type="entry name" value="PsdUridine_synth_RsuA/RluA"/>
</dbReference>
<gene>
    <name evidence="2" type="ORF">SAMN05421733_102276</name>
</gene>
<dbReference type="STRING" id="1219383.SAMN05421733_102276"/>
<dbReference type="InterPro" id="IPR050188">
    <property type="entry name" value="RluA_PseudoU_synthase"/>
</dbReference>
<dbReference type="AlphaFoldDB" id="A0A1G6GV70"/>
<dbReference type="PANTHER" id="PTHR21600:SF84">
    <property type="entry name" value="PSEUDOURIDINE SYNTHASE RSUA_RLUA-LIKE DOMAIN-CONTAINING PROTEIN"/>
    <property type="match status" value="1"/>
</dbReference>
<dbReference type="PROSITE" id="PS01129">
    <property type="entry name" value="PSI_RLU"/>
    <property type="match status" value="1"/>
</dbReference>
<proteinExistence type="predicted"/>
<dbReference type="PROSITE" id="PS51257">
    <property type="entry name" value="PROKAR_LIPOPROTEIN"/>
    <property type="match status" value="1"/>
</dbReference>
<organism evidence="2 3">
    <name type="scientific">Acinetobacter boissieri</name>
    <dbReference type="NCBI Taxonomy" id="1219383"/>
    <lineage>
        <taxon>Bacteria</taxon>
        <taxon>Pseudomonadati</taxon>
        <taxon>Pseudomonadota</taxon>
        <taxon>Gammaproteobacteria</taxon>
        <taxon>Moraxellales</taxon>
        <taxon>Moraxellaceae</taxon>
        <taxon>Acinetobacter</taxon>
    </lineage>
</organism>
<dbReference type="EMBL" id="FMYL01000002">
    <property type="protein sequence ID" value="SDB85831.1"/>
    <property type="molecule type" value="Genomic_DNA"/>
</dbReference>
<feature type="domain" description="Pseudouridine synthase RsuA/RluA-like" evidence="1">
    <location>
        <begin position="99"/>
        <end position="247"/>
    </location>
</feature>
<name>A0A1G6GV70_9GAMM</name>
<dbReference type="Proteomes" id="UP000242501">
    <property type="component" value="Unassembled WGS sequence"/>
</dbReference>
<dbReference type="RefSeq" id="WP_092746952.1">
    <property type="nucleotide sequence ID" value="NZ_FMYL01000002.1"/>
</dbReference>
<dbReference type="Pfam" id="PF00849">
    <property type="entry name" value="PseudoU_synth_2"/>
    <property type="match status" value="1"/>
</dbReference>
<evidence type="ECO:0000313" key="2">
    <source>
        <dbReference type="EMBL" id="SDB85831.1"/>
    </source>
</evidence>
<accession>A0A1G6GV70</accession>
<reference evidence="3" key="1">
    <citation type="submission" date="2016-09" db="EMBL/GenBank/DDBJ databases">
        <authorList>
            <person name="Varghese N."/>
            <person name="Submissions S."/>
        </authorList>
    </citation>
    <scope>NUCLEOTIDE SEQUENCE [LARGE SCALE GENOMIC DNA]</scope>
    <source>
        <strain evidence="3">ANC 4422</strain>
    </source>
</reference>